<dbReference type="GO" id="GO:0005524">
    <property type="term" value="F:ATP binding"/>
    <property type="evidence" value="ECO:0007669"/>
    <property type="project" value="UniProtKB-KW"/>
</dbReference>
<name>A0A0B3RXR5_9RHOB</name>
<organism evidence="3 4">
    <name type="scientific">Mameliella alba</name>
    <dbReference type="NCBI Taxonomy" id="561184"/>
    <lineage>
        <taxon>Bacteria</taxon>
        <taxon>Pseudomonadati</taxon>
        <taxon>Pseudomonadota</taxon>
        <taxon>Alphaproteobacteria</taxon>
        <taxon>Rhodobacterales</taxon>
        <taxon>Roseobacteraceae</taxon>
        <taxon>Mameliella</taxon>
    </lineage>
</organism>
<dbReference type="RefSeq" id="WP_043144685.1">
    <property type="nucleotide sequence ID" value="NZ_JSUQ01000017.1"/>
</dbReference>
<evidence type="ECO:0000256" key="2">
    <source>
        <dbReference type="ARBA" id="ARBA00022448"/>
    </source>
</evidence>
<protein>
    <submittedName>
        <fullName evidence="3">Sulfonate/nitrate/taurine transport system ATP-binding protein</fullName>
        <ecNumber evidence="3">3.6.3.-</ecNumber>
    </submittedName>
</protein>
<dbReference type="InterPro" id="IPR050166">
    <property type="entry name" value="ABC_transporter_ATP-bind"/>
</dbReference>
<keyword evidence="2" id="KW-0813">Transport</keyword>
<reference evidence="3 4" key="1">
    <citation type="submission" date="2014-10" db="EMBL/GenBank/DDBJ databases">
        <title>Genome sequence of Ponticoccus sp. strain UMTAT08 isolated from clonal culture of toxic dinoflagellate Alexandrium tamiyavanichii.</title>
        <authorList>
            <person name="Gan H.Y."/>
            <person name="Muhd D.-D."/>
            <person name="Mohd Noor M.E."/>
            <person name="Yeong Y.S."/>
            <person name="Usup G."/>
        </authorList>
    </citation>
    <scope>NUCLEOTIDE SEQUENCE [LARGE SCALE GENOMIC DNA]</scope>
    <source>
        <strain evidence="3 4">UMTAT08</strain>
    </source>
</reference>
<keyword evidence="3" id="KW-0067">ATP-binding</keyword>
<dbReference type="PANTHER" id="PTHR42788:SF13">
    <property type="entry name" value="ALIPHATIC SULFONATES IMPORT ATP-BINDING PROTEIN SSUB"/>
    <property type="match status" value="1"/>
</dbReference>
<accession>A0A0B3RXR5</accession>
<keyword evidence="3" id="KW-0547">Nucleotide-binding</keyword>
<dbReference type="EC" id="3.6.3.-" evidence="3"/>
<dbReference type="EMBL" id="JSUQ01000017">
    <property type="protein sequence ID" value="KHQ51513.1"/>
    <property type="molecule type" value="Genomic_DNA"/>
</dbReference>
<evidence type="ECO:0000313" key="4">
    <source>
        <dbReference type="Proteomes" id="UP000030960"/>
    </source>
</evidence>
<evidence type="ECO:0000313" key="3">
    <source>
        <dbReference type="EMBL" id="KHQ51513.1"/>
    </source>
</evidence>
<dbReference type="GO" id="GO:0016787">
    <property type="term" value="F:hydrolase activity"/>
    <property type="evidence" value="ECO:0007669"/>
    <property type="project" value="UniProtKB-KW"/>
</dbReference>
<evidence type="ECO:0000256" key="1">
    <source>
        <dbReference type="ARBA" id="ARBA00005417"/>
    </source>
</evidence>
<sequence>MTFYYAEAQHGGFYQAKTPGLDDLGGRRLLIATSARTSWWPWLRNKLDSDLLALWRDRDLTVVFVPHSIYEAVFPSTHVAVMAARPGRISRIIDIDHAGLRDETFRGSPRFAVLCSELSEALRDASGQSGEMGEPR</sequence>
<gene>
    <name evidence="3" type="ORF">OA50_04008</name>
</gene>
<comment type="similarity">
    <text evidence="1">Belongs to the ABC transporter superfamily.</text>
</comment>
<dbReference type="STRING" id="561184.SAMN05216376_108272"/>
<dbReference type="PANTHER" id="PTHR42788">
    <property type="entry name" value="TAURINE IMPORT ATP-BINDING PROTEIN-RELATED"/>
    <property type="match status" value="1"/>
</dbReference>
<dbReference type="AlphaFoldDB" id="A0A0B3RXR5"/>
<proteinExistence type="inferred from homology"/>
<keyword evidence="3" id="KW-0378">Hydrolase</keyword>
<comment type="caution">
    <text evidence="3">The sequence shown here is derived from an EMBL/GenBank/DDBJ whole genome shotgun (WGS) entry which is preliminary data.</text>
</comment>
<keyword evidence="4" id="KW-1185">Reference proteome</keyword>
<dbReference type="Proteomes" id="UP000030960">
    <property type="component" value="Unassembled WGS sequence"/>
</dbReference>